<reference evidence="2 3" key="1">
    <citation type="submission" date="2015-09" db="EMBL/GenBank/DDBJ databases">
        <title>Draft genome of the parasitic nematode Teladorsagia circumcincta isolate WARC Sus (inbred).</title>
        <authorList>
            <person name="Mitreva M."/>
        </authorList>
    </citation>
    <scope>NUCLEOTIDE SEQUENCE [LARGE SCALE GENOMIC DNA]</scope>
    <source>
        <strain evidence="2 3">S</strain>
    </source>
</reference>
<feature type="non-terminal residue" evidence="2">
    <location>
        <position position="1"/>
    </location>
</feature>
<name>A0A2G9TKG7_TELCI</name>
<evidence type="ECO:0000313" key="3">
    <source>
        <dbReference type="Proteomes" id="UP000230423"/>
    </source>
</evidence>
<dbReference type="AlphaFoldDB" id="A0A2G9TKG7"/>
<dbReference type="Proteomes" id="UP000230423">
    <property type="component" value="Unassembled WGS sequence"/>
</dbReference>
<dbReference type="EMBL" id="KZ361041">
    <property type="protein sequence ID" value="PIO58476.1"/>
    <property type="molecule type" value="Genomic_DNA"/>
</dbReference>
<organism evidence="2 3">
    <name type="scientific">Teladorsagia circumcincta</name>
    <name type="common">Brown stomach worm</name>
    <name type="synonym">Ostertagia circumcincta</name>
    <dbReference type="NCBI Taxonomy" id="45464"/>
    <lineage>
        <taxon>Eukaryota</taxon>
        <taxon>Metazoa</taxon>
        <taxon>Ecdysozoa</taxon>
        <taxon>Nematoda</taxon>
        <taxon>Chromadorea</taxon>
        <taxon>Rhabditida</taxon>
        <taxon>Rhabditina</taxon>
        <taxon>Rhabditomorpha</taxon>
        <taxon>Strongyloidea</taxon>
        <taxon>Trichostrongylidae</taxon>
        <taxon>Teladorsagia</taxon>
    </lineage>
</organism>
<feature type="non-terminal residue" evidence="2">
    <location>
        <position position="238"/>
    </location>
</feature>
<sequence>CSSGEWGADCASCCHCGEGTCHPLTGECSKGCAECWLGSNCQTKKENCHARPSAQCAPNAISFTDYDRCGEPLQRCQCLAGFKGDGYKTCHGDGVTECVASFLFPSDSHQPLPKSKTSKVLWQLKAPMKLFGKTYDKITRGNTFQTLLINGMNSKQEKMTFAQMLYKDMQWGDGAEPCPLEGQQPPYCQKKTRPTERILPPRPTQPIAIPVDAPRIIQPQLVTPHSGKHNIHVNAQPE</sequence>
<evidence type="ECO:0000256" key="1">
    <source>
        <dbReference type="SAM" id="MobiDB-lite"/>
    </source>
</evidence>
<evidence type="ECO:0000313" key="2">
    <source>
        <dbReference type="EMBL" id="PIO58476.1"/>
    </source>
</evidence>
<proteinExistence type="predicted"/>
<accession>A0A2G9TKG7</accession>
<keyword evidence="3" id="KW-1185">Reference proteome</keyword>
<dbReference type="OrthoDB" id="6236007at2759"/>
<protein>
    <submittedName>
        <fullName evidence="2">Uncharacterized protein</fullName>
    </submittedName>
</protein>
<feature type="region of interest" description="Disordered" evidence="1">
    <location>
        <begin position="181"/>
        <end position="208"/>
    </location>
</feature>
<gene>
    <name evidence="2" type="ORF">TELCIR_20088</name>
</gene>